<organism evidence="2 3">
    <name type="scientific">Mycobacterium stomatepiae</name>
    <dbReference type="NCBI Taxonomy" id="470076"/>
    <lineage>
        <taxon>Bacteria</taxon>
        <taxon>Bacillati</taxon>
        <taxon>Actinomycetota</taxon>
        <taxon>Actinomycetes</taxon>
        <taxon>Mycobacteriales</taxon>
        <taxon>Mycobacteriaceae</taxon>
        <taxon>Mycobacterium</taxon>
        <taxon>Mycobacterium simiae complex</taxon>
    </lineage>
</organism>
<accession>A0A7I7QF93</accession>
<gene>
    <name evidence="2" type="ORF">MSTO_49420</name>
</gene>
<reference evidence="2 3" key="1">
    <citation type="journal article" date="2019" name="Emerg. Microbes Infect.">
        <title>Comprehensive subspecies identification of 175 nontuberculous mycobacteria species based on 7547 genomic profiles.</title>
        <authorList>
            <person name="Matsumoto Y."/>
            <person name="Kinjo T."/>
            <person name="Motooka D."/>
            <person name="Nabeya D."/>
            <person name="Jung N."/>
            <person name="Uechi K."/>
            <person name="Horii T."/>
            <person name="Iida T."/>
            <person name="Fujita J."/>
            <person name="Nakamura S."/>
        </authorList>
    </citation>
    <scope>NUCLEOTIDE SEQUENCE [LARGE SCALE GENOMIC DNA]</scope>
    <source>
        <strain evidence="2 3">JCM 17783</strain>
    </source>
</reference>
<evidence type="ECO:0000256" key="1">
    <source>
        <dbReference type="SAM" id="MobiDB-lite"/>
    </source>
</evidence>
<keyword evidence="3" id="KW-1185">Reference proteome</keyword>
<evidence type="ECO:0000313" key="2">
    <source>
        <dbReference type="EMBL" id="BBY24737.1"/>
    </source>
</evidence>
<sequence>MCAVKVARTDVNDTTPEGRPVVGGHVNSLRMKGKCRVGQGDAAFWTPRGKTSAIVLLCPKEAAGLTHPWGMSQIKLTRRAIFGGQSS</sequence>
<protein>
    <submittedName>
        <fullName evidence="2">Uncharacterized protein</fullName>
    </submittedName>
</protein>
<dbReference type="Proteomes" id="UP000467130">
    <property type="component" value="Chromosome"/>
</dbReference>
<dbReference type="EMBL" id="AP022587">
    <property type="protein sequence ID" value="BBY24737.1"/>
    <property type="molecule type" value="Genomic_DNA"/>
</dbReference>
<dbReference type="KEGG" id="msto:MSTO_49420"/>
<feature type="region of interest" description="Disordered" evidence="1">
    <location>
        <begin position="1"/>
        <end position="25"/>
    </location>
</feature>
<evidence type="ECO:0000313" key="3">
    <source>
        <dbReference type="Proteomes" id="UP000467130"/>
    </source>
</evidence>
<name>A0A7I7QF93_9MYCO</name>
<dbReference type="AlphaFoldDB" id="A0A7I7QF93"/>
<proteinExistence type="predicted"/>